<dbReference type="AlphaFoldDB" id="A0A641ALX4"/>
<dbReference type="PANTHER" id="PTHR30528">
    <property type="entry name" value="CYTOPLASMIC PROTEIN"/>
    <property type="match status" value="1"/>
</dbReference>
<dbReference type="InterPro" id="IPR009351">
    <property type="entry name" value="AlkZ-like"/>
</dbReference>
<dbReference type="RefSeq" id="WP_129183006.1">
    <property type="nucleotide sequence ID" value="NZ_JAGIOG010000001.1"/>
</dbReference>
<dbReference type="EMBL" id="SDPP02000002">
    <property type="protein sequence ID" value="KAA1378268.1"/>
    <property type="molecule type" value="Genomic_DNA"/>
</dbReference>
<reference evidence="1" key="1">
    <citation type="submission" date="2019-09" db="EMBL/GenBank/DDBJ databases">
        <authorList>
            <person name="Li J."/>
        </authorList>
    </citation>
    <scope>NUCLEOTIDE SEQUENCE [LARGE SCALE GENOMIC DNA]</scope>
    <source>
        <strain evidence="1">NRBC 14897</strain>
    </source>
</reference>
<sequence length="407" mass="46002">MTRQLSVLQARRIALAAQGFTRPRPGVHGDVAARHVARVVDRLGFFQIDSVNVLARAQYMPLFSRLGPYDVEILHRAAGRAPRRLFEYWAHEAALVDVRLWQAFQLRMESGARMWGGMAKIAAERPAFVDWVLEEVRANGPLTAREIEHDVPRERDREQWGWNWSEVKLALEYLFWKGEVTCARRNSAFERVYDLPERVIPQAQLDAPPMDAPEAHRVLVSHAASALGVGTAQCLRDYFRMDPAQTRAAIDDLLEIGELLPATIAGWKRPAFIHRDAVTPRKVDARALLSPFDPLVFERTRTERLFDFRYRIEIYVPAAQRVHGYYVLPFLLGDRLVARVDLKADRHAGTLVVHGAWAEPHAPARTADELAHELRLMARWLGLGAIDPPARGDLAGELTTCLASGLD</sequence>
<keyword evidence="2" id="KW-1185">Reference proteome</keyword>
<name>A0A641ALX4_9ACTN</name>
<dbReference type="Proteomes" id="UP001515100">
    <property type="component" value="Unassembled WGS sequence"/>
</dbReference>
<proteinExistence type="predicted"/>
<evidence type="ECO:0000313" key="2">
    <source>
        <dbReference type="Proteomes" id="UP001515100"/>
    </source>
</evidence>
<organism evidence="1 2">
    <name type="scientific">Aeromicrobium fastidiosum</name>
    <dbReference type="NCBI Taxonomy" id="52699"/>
    <lineage>
        <taxon>Bacteria</taxon>
        <taxon>Bacillati</taxon>
        <taxon>Actinomycetota</taxon>
        <taxon>Actinomycetes</taxon>
        <taxon>Propionibacteriales</taxon>
        <taxon>Nocardioidaceae</taxon>
        <taxon>Aeromicrobium</taxon>
    </lineage>
</organism>
<dbReference type="PANTHER" id="PTHR30528:SF0">
    <property type="entry name" value="CYTOPLASMIC PROTEIN"/>
    <property type="match status" value="1"/>
</dbReference>
<gene>
    <name evidence="1" type="ORF">ESP62_007795</name>
</gene>
<evidence type="ECO:0000313" key="1">
    <source>
        <dbReference type="EMBL" id="KAA1378268.1"/>
    </source>
</evidence>
<dbReference type="OrthoDB" id="9787207at2"/>
<protein>
    <submittedName>
        <fullName evidence="1">Winged helix-turn-helix domain-containing protein</fullName>
    </submittedName>
</protein>
<dbReference type="Pfam" id="PF06224">
    <property type="entry name" value="AlkZ-like"/>
    <property type="match status" value="1"/>
</dbReference>
<accession>A0A641ALX4</accession>
<comment type="caution">
    <text evidence="1">The sequence shown here is derived from an EMBL/GenBank/DDBJ whole genome shotgun (WGS) entry which is preliminary data.</text>
</comment>